<keyword evidence="1" id="KW-1133">Transmembrane helix</keyword>
<reference evidence="2 3" key="1">
    <citation type="journal article" date="2024" name="G3 (Bethesda)">
        <title>Genome assembly of Hibiscus sabdariffa L. provides insights into metabolisms of medicinal natural products.</title>
        <authorList>
            <person name="Kim T."/>
        </authorList>
    </citation>
    <scope>NUCLEOTIDE SEQUENCE [LARGE SCALE GENOMIC DNA]</scope>
    <source>
        <strain evidence="2">TK-2024</strain>
        <tissue evidence="2">Old leaves</tissue>
    </source>
</reference>
<evidence type="ECO:0000256" key="1">
    <source>
        <dbReference type="SAM" id="Phobius"/>
    </source>
</evidence>
<evidence type="ECO:0000313" key="2">
    <source>
        <dbReference type="EMBL" id="KAK8987944.1"/>
    </source>
</evidence>
<name>A0ABR2PHM9_9ROSI</name>
<dbReference type="EMBL" id="JBBPBN010000059">
    <property type="protein sequence ID" value="KAK8987944.1"/>
    <property type="molecule type" value="Genomic_DNA"/>
</dbReference>
<keyword evidence="1" id="KW-0812">Transmembrane</keyword>
<evidence type="ECO:0000313" key="3">
    <source>
        <dbReference type="Proteomes" id="UP001396334"/>
    </source>
</evidence>
<proteinExistence type="predicted"/>
<organism evidence="2 3">
    <name type="scientific">Hibiscus sabdariffa</name>
    <name type="common">roselle</name>
    <dbReference type="NCBI Taxonomy" id="183260"/>
    <lineage>
        <taxon>Eukaryota</taxon>
        <taxon>Viridiplantae</taxon>
        <taxon>Streptophyta</taxon>
        <taxon>Embryophyta</taxon>
        <taxon>Tracheophyta</taxon>
        <taxon>Spermatophyta</taxon>
        <taxon>Magnoliopsida</taxon>
        <taxon>eudicotyledons</taxon>
        <taxon>Gunneridae</taxon>
        <taxon>Pentapetalae</taxon>
        <taxon>rosids</taxon>
        <taxon>malvids</taxon>
        <taxon>Malvales</taxon>
        <taxon>Malvaceae</taxon>
        <taxon>Malvoideae</taxon>
        <taxon>Hibiscus</taxon>
    </lineage>
</organism>
<feature type="transmembrane region" description="Helical" evidence="1">
    <location>
        <begin position="25"/>
        <end position="51"/>
    </location>
</feature>
<protein>
    <recommendedName>
        <fullName evidence="4">Transmembrane protein</fullName>
    </recommendedName>
</protein>
<accession>A0ABR2PHM9</accession>
<gene>
    <name evidence="2" type="ORF">V6N11_065548</name>
</gene>
<keyword evidence="3" id="KW-1185">Reference proteome</keyword>
<evidence type="ECO:0008006" key="4">
    <source>
        <dbReference type="Google" id="ProtNLM"/>
    </source>
</evidence>
<keyword evidence="1" id="KW-0472">Membrane</keyword>
<sequence>MLHKSCSKINPPEDDEEEDTLLDIYVFRVSFLVSYAVILLTTFVVLYINWIGEEFWFSFVEKCIITCLYSTVGNFLAHYIFRRCYKDLNEVGFCYPMNKDCDLIFSLRAKLDCRKYFVYFAI</sequence>
<comment type="caution">
    <text evidence="2">The sequence shown here is derived from an EMBL/GenBank/DDBJ whole genome shotgun (WGS) entry which is preliminary data.</text>
</comment>
<dbReference type="Proteomes" id="UP001396334">
    <property type="component" value="Unassembled WGS sequence"/>
</dbReference>
<feature type="transmembrane region" description="Helical" evidence="1">
    <location>
        <begin position="63"/>
        <end position="81"/>
    </location>
</feature>